<name>A0ABV5T738_9ACTN</name>
<feature type="transmembrane region" description="Helical" evidence="7">
    <location>
        <begin position="232"/>
        <end position="253"/>
    </location>
</feature>
<keyword evidence="10" id="KW-1185">Reference proteome</keyword>
<evidence type="ECO:0000256" key="4">
    <source>
        <dbReference type="ARBA" id="ARBA00022989"/>
    </source>
</evidence>
<reference evidence="9 10" key="1">
    <citation type="submission" date="2024-09" db="EMBL/GenBank/DDBJ databases">
        <authorList>
            <person name="Sun Q."/>
            <person name="Mori K."/>
        </authorList>
    </citation>
    <scope>NUCLEOTIDE SEQUENCE [LARGE SCALE GENOMIC DNA]</scope>
    <source>
        <strain evidence="9 10">JCM 3028</strain>
    </source>
</reference>
<feature type="transmembrane region" description="Helical" evidence="7">
    <location>
        <begin position="140"/>
        <end position="159"/>
    </location>
</feature>
<feature type="transmembrane region" description="Helical" evidence="7">
    <location>
        <begin position="202"/>
        <end position="225"/>
    </location>
</feature>
<feature type="transmembrane region" description="Helical" evidence="7">
    <location>
        <begin position="33"/>
        <end position="52"/>
    </location>
</feature>
<evidence type="ECO:0000313" key="10">
    <source>
        <dbReference type="Proteomes" id="UP001589610"/>
    </source>
</evidence>
<proteinExistence type="inferred from homology"/>
<evidence type="ECO:0000256" key="5">
    <source>
        <dbReference type="ARBA" id="ARBA00023136"/>
    </source>
</evidence>
<feature type="domain" description="EamA" evidence="8">
    <location>
        <begin position="6"/>
        <end position="131"/>
    </location>
</feature>
<protein>
    <submittedName>
        <fullName evidence="9">EamA family transporter</fullName>
    </submittedName>
</protein>
<feature type="domain" description="EamA" evidence="8">
    <location>
        <begin position="143"/>
        <end position="273"/>
    </location>
</feature>
<dbReference type="PANTHER" id="PTHR32322">
    <property type="entry name" value="INNER MEMBRANE TRANSPORTER"/>
    <property type="match status" value="1"/>
</dbReference>
<keyword evidence="5 7" id="KW-0472">Membrane</keyword>
<dbReference type="SUPFAM" id="SSF103481">
    <property type="entry name" value="Multidrug resistance efflux transporter EmrE"/>
    <property type="match status" value="2"/>
</dbReference>
<feature type="region of interest" description="Disordered" evidence="6">
    <location>
        <begin position="281"/>
        <end position="305"/>
    </location>
</feature>
<gene>
    <name evidence="9" type="ORF">ACFFRH_05285</name>
</gene>
<dbReference type="InterPro" id="IPR000620">
    <property type="entry name" value="EamA_dom"/>
</dbReference>
<evidence type="ECO:0000256" key="1">
    <source>
        <dbReference type="ARBA" id="ARBA00004141"/>
    </source>
</evidence>
<organism evidence="9 10">
    <name type="scientific">Streptosporangium vulgare</name>
    <dbReference type="NCBI Taxonomy" id="46190"/>
    <lineage>
        <taxon>Bacteria</taxon>
        <taxon>Bacillati</taxon>
        <taxon>Actinomycetota</taxon>
        <taxon>Actinomycetes</taxon>
        <taxon>Streptosporangiales</taxon>
        <taxon>Streptosporangiaceae</taxon>
        <taxon>Streptosporangium</taxon>
    </lineage>
</organism>
<feature type="transmembrane region" description="Helical" evidence="7">
    <location>
        <begin position="259"/>
        <end position="276"/>
    </location>
</feature>
<keyword evidence="4 7" id="KW-1133">Transmembrane helix</keyword>
<evidence type="ECO:0000256" key="7">
    <source>
        <dbReference type="SAM" id="Phobius"/>
    </source>
</evidence>
<evidence type="ECO:0000259" key="8">
    <source>
        <dbReference type="Pfam" id="PF00892"/>
    </source>
</evidence>
<evidence type="ECO:0000256" key="6">
    <source>
        <dbReference type="SAM" id="MobiDB-lite"/>
    </source>
</evidence>
<dbReference type="RefSeq" id="WP_344747331.1">
    <property type="nucleotide sequence ID" value="NZ_BAAAWW010000124.1"/>
</dbReference>
<evidence type="ECO:0000256" key="3">
    <source>
        <dbReference type="ARBA" id="ARBA00022692"/>
    </source>
</evidence>
<comment type="similarity">
    <text evidence="2">Belongs to the EamA transporter family.</text>
</comment>
<evidence type="ECO:0000256" key="2">
    <source>
        <dbReference type="ARBA" id="ARBA00007362"/>
    </source>
</evidence>
<evidence type="ECO:0000313" key="9">
    <source>
        <dbReference type="EMBL" id="MFB9674893.1"/>
    </source>
</evidence>
<feature type="compositionally biased region" description="Low complexity" evidence="6">
    <location>
        <begin position="281"/>
        <end position="292"/>
    </location>
</feature>
<feature type="transmembrane region" description="Helical" evidence="7">
    <location>
        <begin position="61"/>
        <end position="80"/>
    </location>
</feature>
<dbReference type="Proteomes" id="UP001589610">
    <property type="component" value="Unassembled WGS sequence"/>
</dbReference>
<comment type="subcellular location">
    <subcellularLocation>
        <location evidence="1">Membrane</location>
        <topology evidence="1">Multi-pass membrane protein</topology>
    </subcellularLocation>
</comment>
<feature type="transmembrane region" description="Helical" evidence="7">
    <location>
        <begin position="86"/>
        <end position="108"/>
    </location>
</feature>
<sequence length="305" mass="31762">MRTRHLLLAIGLAAMWGFNFVVMEAGLRHFPPLFYVALRFLLAAFPAVLLVGGPGVPWRKVLVAGATLGIGQYTLLLTGMRAGMPAGLTSLVVQVQAVFTAVLAVLLLGERLTRRRIIGMAVAFAGLALIATDLGTGGPIGAFLLVVGAAFFWSAGNIAIRKAAPPDSFRFMVWICGVAAIPMMILALLVEGVPRLEFSVEGSLSVLYVSMIATLGGFAIWGFLLQRYDASVVAPTALLVPVFGMSSAALFAGESISPTKLAAAALIISGVLYAGTRARSLPSSASAPSVPSGTGENRARATEMS</sequence>
<dbReference type="Pfam" id="PF00892">
    <property type="entry name" value="EamA"/>
    <property type="match status" value="2"/>
</dbReference>
<dbReference type="PANTHER" id="PTHR32322:SF9">
    <property type="entry name" value="AMINO-ACID METABOLITE EFFLUX PUMP-RELATED"/>
    <property type="match status" value="1"/>
</dbReference>
<feature type="transmembrane region" description="Helical" evidence="7">
    <location>
        <begin position="171"/>
        <end position="190"/>
    </location>
</feature>
<dbReference type="InterPro" id="IPR050638">
    <property type="entry name" value="AA-Vitamin_Transporters"/>
</dbReference>
<keyword evidence="3 7" id="KW-0812">Transmembrane</keyword>
<dbReference type="Gene3D" id="1.10.3730.20">
    <property type="match status" value="1"/>
</dbReference>
<dbReference type="EMBL" id="JBHMBS010000002">
    <property type="protein sequence ID" value="MFB9674893.1"/>
    <property type="molecule type" value="Genomic_DNA"/>
</dbReference>
<dbReference type="InterPro" id="IPR037185">
    <property type="entry name" value="EmrE-like"/>
</dbReference>
<accession>A0ABV5T738</accession>
<feature type="transmembrane region" description="Helical" evidence="7">
    <location>
        <begin position="117"/>
        <end position="134"/>
    </location>
</feature>
<comment type="caution">
    <text evidence="9">The sequence shown here is derived from an EMBL/GenBank/DDBJ whole genome shotgun (WGS) entry which is preliminary data.</text>
</comment>